<protein>
    <recommendedName>
        <fullName evidence="5">SBP-type domain-containing protein</fullName>
    </recommendedName>
</protein>
<dbReference type="Gene3D" id="4.10.1100.10">
    <property type="entry name" value="Transcription factor, SBP-box domain"/>
    <property type="match status" value="1"/>
</dbReference>
<dbReference type="SUPFAM" id="SSF103612">
    <property type="entry name" value="SBT domain"/>
    <property type="match status" value="1"/>
</dbReference>
<evidence type="ECO:0000256" key="3">
    <source>
        <dbReference type="ARBA" id="ARBA00022833"/>
    </source>
</evidence>
<reference evidence="7" key="1">
    <citation type="journal article" date="2017" name="Front. Plant Sci.">
        <title>Climate Clever Clovers: New Paradigm to Reduce the Environmental Footprint of Ruminants by Breeding Low Methanogenic Forages Utilizing Haplotype Variation.</title>
        <authorList>
            <person name="Kaur P."/>
            <person name="Appels R."/>
            <person name="Bayer P.E."/>
            <person name="Keeble-Gagnere G."/>
            <person name="Wang J."/>
            <person name="Hirakawa H."/>
            <person name="Shirasawa K."/>
            <person name="Vercoe P."/>
            <person name="Stefanova K."/>
            <person name="Durmic Z."/>
            <person name="Nichols P."/>
            <person name="Revell C."/>
            <person name="Isobe S.N."/>
            <person name="Edwards D."/>
            <person name="Erskine W."/>
        </authorList>
    </citation>
    <scope>NUCLEOTIDE SEQUENCE [LARGE SCALE GENOMIC DNA]</scope>
    <source>
        <strain evidence="7">cv. Daliak</strain>
    </source>
</reference>
<keyword evidence="1" id="KW-0479">Metal-binding</keyword>
<dbReference type="PROSITE" id="PS51141">
    <property type="entry name" value="ZF_SBP"/>
    <property type="match status" value="1"/>
</dbReference>
<dbReference type="GO" id="GO:0008270">
    <property type="term" value="F:zinc ion binding"/>
    <property type="evidence" value="ECO:0007669"/>
    <property type="project" value="UniProtKB-KW"/>
</dbReference>
<dbReference type="GO" id="GO:0003677">
    <property type="term" value="F:DNA binding"/>
    <property type="evidence" value="ECO:0007669"/>
    <property type="project" value="InterPro"/>
</dbReference>
<dbReference type="InterPro" id="IPR004333">
    <property type="entry name" value="SBP_dom"/>
</dbReference>
<name>A0A2Z6MQW7_TRISU</name>
<evidence type="ECO:0000313" key="7">
    <source>
        <dbReference type="Proteomes" id="UP000242715"/>
    </source>
</evidence>
<dbReference type="Proteomes" id="UP000242715">
    <property type="component" value="Unassembled WGS sequence"/>
</dbReference>
<organism evidence="6 7">
    <name type="scientific">Trifolium subterraneum</name>
    <name type="common">Subterranean clover</name>
    <dbReference type="NCBI Taxonomy" id="3900"/>
    <lineage>
        <taxon>Eukaryota</taxon>
        <taxon>Viridiplantae</taxon>
        <taxon>Streptophyta</taxon>
        <taxon>Embryophyta</taxon>
        <taxon>Tracheophyta</taxon>
        <taxon>Spermatophyta</taxon>
        <taxon>Magnoliopsida</taxon>
        <taxon>eudicotyledons</taxon>
        <taxon>Gunneridae</taxon>
        <taxon>Pentapetalae</taxon>
        <taxon>rosids</taxon>
        <taxon>fabids</taxon>
        <taxon>Fabales</taxon>
        <taxon>Fabaceae</taxon>
        <taxon>Papilionoideae</taxon>
        <taxon>50 kb inversion clade</taxon>
        <taxon>NPAAA clade</taxon>
        <taxon>Hologalegina</taxon>
        <taxon>IRL clade</taxon>
        <taxon>Trifolieae</taxon>
        <taxon>Trifolium</taxon>
    </lineage>
</organism>
<feature type="domain" description="SBP-type" evidence="5">
    <location>
        <begin position="28"/>
        <end position="100"/>
    </location>
</feature>
<dbReference type="InterPro" id="IPR036893">
    <property type="entry name" value="SBP_sf"/>
</dbReference>
<dbReference type="EMBL" id="DF973228">
    <property type="protein sequence ID" value="GAU21369.1"/>
    <property type="molecule type" value="Genomic_DNA"/>
</dbReference>
<gene>
    <name evidence="6" type="ORF">TSUD_189560</name>
</gene>
<evidence type="ECO:0000259" key="5">
    <source>
        <dbReference type="PROSITE" id="PS51141"/>
    </source>
</evidence>
<accession>A0A2Z6MQW7</accession>
<evidence type="ECO:0000256" key="2">
    <source>
        <dbReference type="ARBA" id="ARBA00022771"/>
    </source>
</evidence>
<dbReference type="PANTHER" id="PTHR31251:SF86">
    <property type="entry name" value="SQUAMOSA PROMOTER-BINDING-LIKE PROTEIN 1"/>
    <property type="match status" value="1"/>
</dbReference>
<dbReference type="Pfam" id="PF03110">
    <property type="entry name" value="SBP"/>
    <property type="match status" value="1"/>
</dbReference>
<dbReference type="AlphaFoldDB" id="A0A2Z6MQW7"/>
<dbReference type="GO" id="GO:0005634">
    <property type="term" value="C:nucleus"/>
    <property type="evidence" value="ECO:0007669"/>
    <property type="project" value="InterPro"/>
</dbReference>
<evidence type="ECO:0000256" key="4">
    <source>
        <dbReference type="PROSITE-ProRule" id="PRU00470"/>
    </source>
</evidence>
<proteinExistence type="predicted"/>
<dbReference type="OrthoDB" id="514967at2759"/>
<keyword evidence="2 4" id="KW-0863">Zinc-finger</keyword>
<dbReference type="PANTHER" id="PTHR31251">
    <property type="entry name" value="SQUAMOSA PROMOTER-BINDING-LIKE PROTEIN 4"/>
    <property type="match status" value="1"/>
</dbReference>
<dbReference type="InterPro" id="IPR044817">
    <property type="entry name" value="SBP-like"/>
</dbReference>
<evidence type="ECO:0000313" key="6">
    <source>
        <dbReference type="EMBL" id="GAU21369.1"/>
    </source>
</evidence>
<keyword evidence="7" id="KW-1185">Reference proteome</keyword>
<evidence type="ECO:0000256" key="1">
    <source>
        <dbReference type="ARBA" id="ARBA00022723"/>
    </source>
</evidence>
<keyword evidence="3" id="KW-0862">Zinc</keyword>
<sequence>MENVIGVIGDNGKRAMLISQLLKFCEVIMETQVEDSRADLSSAKDYHRRHKVCDVHSKASKALVGNGREVFVGVLQAKIRGGGRHILMVLKLMEALRMKKGAVAIC</sequence>